<dbReference type="EMBL" id="MU268883">
    <property type="protein sequence ID" value="KAH7903573.1"/>
    <property type="molecule type" value="Genomic_DNA"/>
</dbReference>
<reference evidence="1" key="1">
    <citation type="journal article" date="2021" name="New Phytol.">
        <title>Evolutionary innovations through gain and loss of genes in the ectomycorrhizal Boletales.</title>
        <authorList>
            <person name="Wu G."/>
            <person name="Miyauchi S."/>
            <person name="Morin E."/>
            <person name="Kuo A."/>
            <person name="Drula E."/>
            <person name="Varga T."/>
            <person name="Kohler A."/>
            <person name="Feng B."/>
            <person name="Cao Y."/>
            <person name="Lipzen A."/>
            <person name="Daum C."/>
            <person name="Hundley H."/>
            <person name="Pangilinan J."/>
            <person name="Johnson J."/>
            <person name="Barry K."/>
            <person name="LaButti K."/>
            <person name="Ng V."/>
            <person name="Ahrendt S."/>
            <person name="Min B."/>
            <person name="Choi I.G."/>
            <person name="Park H."/>
            <person name="Plett J.M."/>
            <person name="Magnuson J."/>
            <person name="Spatafora J.W."/>
            <person name="Nagy L.G."/>
            <person name="Henrissat B."/>
            <person name="Grigoriev I.V."/>
            <person name="Yang Z.L."/>
            <person name="Xu J."/>
            <person name="Martin F.M."/>
        </authorList>
    </citation>
    <scope>NUCLEOTIDE SEQUENCE</scope>
    <source>
        <strain evidence="1">ATCC 28755</strain>
    </source>
</reference>
<sequence length="111" mass="11981">MGPSSRGKIVIVAVRVEATLLTRAIVASDAPVIPITAAPAAQNPSQWDLLMKLDAWQAPGLSVAEFRRLFKSCTCGLVMTERVFESHVCAWILGENEIGMLVDLTVDESKA</sequence>
<dbReference type="Proteomes" id="UP000790377">
    <property type="component" value="Unassembled WGS sequence"/>
</dbReference>
<accession>A0ACB7ZS47</accession>
<proteinExistence type="predicted"/>
<keyword evidence="2" id="KW-1185">Reference proteome</keyword>
<comment type="caution">
    <text evidence="1">The sequence shown here is derived from an EMBL/GenBank/DDBJ whole genome shotgun (WGS) entry which is preliminary data.</text>
</comment>
<evidence type="ECO:0000313" key="1">
    <source>
        <dbReference type="EMBL" id="KAH7903573.1"/>
    </source>
</evidence>
<gene>
    <name evidence="1" type="ORF">BJ138DRAFT_1020404</name>
</gene>
<organism evidence="1 2">
    <name type="scientific">Hygrophoropsis aurantiaca</name>
    <dbReference type="NCBI Taxonomy" id="72124"/>
    <lineage>
        <taxon>Eukaryota</taxon>
        <taxon>Fungi</taxon>
        <taxon>Dikarya</taxon>
        <taxon>Basidiomycota</taxon>
        <taxon>Agaricomycotina</taxon>
        <taxon>Agaricomycetes</taxon>
        <taxon>Agaricomycetidae</taxon>
        <taxon>Boletales</taxon>
        <taxon>Coniophorineae</taxon>
        <taxon>Hygrophoropsidaceae</taxon>
        <taxon>Hygrophoropsis</taxon>
    </lineage>
</organism>
<evidence type="ECO:0000313" key="2">
    <source>
        <dbReference type="Proteomes" id="UP000790377"/>
    </source>
</evidence>
<protein>
    <submittedName>
        <fullName evidence="1">Uncharacterized protein</fullName>
    </submittedName>
</protein>
<name>A0ACB7ZS47_9AGAM</name>